<evidence type="ECO:0008006" key="3">
    <source>
        <dbReference type="Google" id="ProtNLM"/>
    </source>
</evidence>
<sequence length="118" mass="13448">MKYCLDCGDAVNGRADKKFCGDHCRCNYNNSINKTRNDSVKQINRILRKNAGILENLSRQGVEITTIPTLRAIGFDFTFFTHRLSDPAGKVCTFCYDYGYIELEKEKLSIRRAPEGKS</sequence>
<evidence type="ECO:0000313" key="2">
    <source>
        <dbReference type="Proteomes" id="UP000521017"/>
    </source>
</evidence>
<accession>A0A7X0J5X0</accession>
<name>A0A7X0J5X0_9SPHI</name>
<dbReference type="AlphaFoldDB" id="A0A7X0J5X0"/>
<dbReference type="Proteomes" id="UP000521017">
    <property type="component" value="Unassembled WGS sequence"/>
</dbReference>
<comment type="caution">
    <text evidence="1">The sequence shown here is derived from an EMBL/GenBank/DDBJ whole genome shotgun (WGS) entry which is preliminary data.</text>
</comment>
<gene>
    <name evidence="1" type="ORF">HDF25_002575</name>
</gene>
<dbReference type="RefSeq" id="WP_184625218.1">
    <property type="nucleotide sequence ID" value="NZ_JACHCC010000006.1"/>
</dbReference>
<protein>
    <recommendedName>
        <fullName evidence="3">DUF2116 family Zn-ribbon domain-containing protein</fullName>
    </recommendedName>
</protein>
<evidence type="ECO:0000313" key="1">
    <source>
        <dbReference type="EMBL" id="MBB6500427.1"/>
    </source>
</evidence>
<organism evidence="1 2">
    <name type="scientific">Pedobacter cryoconitis</name>
    <dbReference type="NCBI Taxonomy" id="188932"/>
    <lineage>
        <taxon>Bacteria</taxon>
        <taxon>Pseudomonadati</taxon>
        <taxon>Bacteroidota</taxon>
        <taxon>Sphingobacteriia</taxon>
        <taxon>Sphingobacteriales</taxon>
        <taxon>Sphingobacteriaceae</taxon>
        <taxon>Pedobacter</taxon>
    </lineage>
</organism>
<dbReference type="EMBL" id="JACHCC010000006">
    <property type="protein sequence ID" value="MBB6500427.1"/>
    <property type="molecule type" value="Genomic_DNA"/>
</dbReference>
<proteinExistence type="predicted"/>
<reference evidence="1 2" key="1">
    <citation type="submission" date="2020-08" db="EMBL/GenBank/DDBJ databases">
        <title>Genomic Encyclopedia of Type Strains, Phase IV (KMG-V): Genome sequencing to study the core and pangenomes of soil and plant-associated prokaryotes.</title>
        <authorList>
            <person name="Whitman W."/>
        </authorList>
    </citation>
    <scope>NUCLEOTIDE SEQUENCE [LARGE SCALE GENOMIC DNA]</scope>
    <source>
        <strain evidence="1 2">M2T3</strain>
    </source>
</reference>